<dbReference type="Gene3D" id="3.40.395.10">
    <property type="entry name" value="Adenoviral Proteinase, Chain A"/>
    <property type="match status" value="1"/>
</dbReference>
<evidence type="ECO:0000313" key="2">
    <source>
        <dbReference type="EMBL" id="KAJ9552671.1"/>
    </source>
</evidence>
<dbReference type="Proteomes" id="UP001172457">
    <property type="component" value="Chromosome 4"/>
</dbReference>
<comment type="caution">
    <text evidence="2">The sequence shown here is derived from an EMBL/GenBank/DDBJ whole genome shotgun (WGS) entry which is preliminary data.</text>
</comment>
<gene>
    <name evidence="2" type="ORF">OSB04_016716</name>
</gene>
<evidence type="ECO:0000313" key="3">
    <source>
        <dbReference type="Proteomes" id="UP001172457"/>
    </source>
</evidence>
<feature type="compositionally biased region" description="Basic and acidic residues" evidence="1">
    <location>
        <begin position="144"/>
        <end position="171"/>
    </location>
</feature>
<feature type="compositionally biased region" description="Acidic residues" evidence="1">
    <location>
        <begin position="632"/>
        <end position="649"/>
    </location>
</feature>
<reference evidence="2" key="1">
    <citation type="submission" date="2023-03" db="EMBL/GenBank/DDBJ databases">
        <title>Chromosome-scale reference genome and RAD-based genetic map of yellow starthistle (Centaurea solstitialis) reveal putative structural variation and QTLs associated with invader traits.</title>
        <authorList>
            <person name="Reatini B."/>
            <person name="Cang F.A."/>
            <person name="Jiang Q."/>
            <person name="Mckibben M.T.W."/>
            <person name="Barker M.S."/>
            <person name="Rieseberg L.H."/>
            <person name="Dlugosch K.M."/>
        </authorList>
    </citation>
    <scope>NUCLEOTIDE SEQUENCE</scope>
    <source>
        <strain evidence="2">CAN-66</strain>
        <tissue evidence="2">Leaf</tissue>
    </source>
</reference>
<evidence type="ECO:0000256" key="1">
    <source>
        <dbReference type="SAM" id="MobiDB-lite"/>
    </source>
</evidence>
<dbReference type="InterPro" id="IPR038765">
    <property type="entry name" value="Papain-like_cys_pep_sf"/>
</dbReference>
<feature type="region of interest" description="Disordered" evidence="1">
    <location>
        <begin position="25"/>
        <end position="47"/>
    </location>
</feature>
<dbReference type="PANTHER" id="PTHR34835:SF90">
    <property type="entry name" value="AMINOTRANSFERASE-LIKE PLANT MOBILE DOMAIN-CONTAINING PROTEIN"/>
    <property type="match status" value="1"/>
</dbReference>
<feature type="compositionally biased region" description="Basic and acidic residues" evidence="1">
    <location>
        <begin position="239"/>
        <end position="249"/>
    </location>
</feature>
<feature type="compositionally biased region" description="Basic and acidic residues" evidence="1">
    <location>
        <begin position="722"/>
        <end position="753"/>
    </location>
</feature>
<dbReference type="AlphaFoldDB" id="A0AA38TCJ4"/>
<feature type="region of interest" description="Disordered" evidence="1">
    <location>
        <begin position="624"/>
        <end position="775"/>
    </location>
</feature>
<feature type="region of interest" description="Disordered" evidence="1">
    <location>
        <begin position="144"/>
        <end position="264"/>
    </location>
</feature>
<feature type="compositionally biased region" description="Polar residues" evidence="1">
    <location>
        <begin position="754"/>
        <end position="764"/>
    </location>
</feature>
<feature type="compositionally biased region" description="Acidic residues" evidence="1">
    <location>
        <begin position="703"/>
        <end position="721"/>
    </location>
</feature>
<feature type="compositionally biased region" description="Basic and acidic residues" evidence="1">
    <location>
        <begin position="650"/>
        <end position="670"/>
    </location>
</feature>
<accession>A0AA38TCJ4</accession>
<keyword evidence="3" id="KW-1185">Reference proteome</keyword>
<feature type="compositionally biased region" description="Basic and acidic residues" evidence="1">
    <location>
        <begin position="687"/>
        <end position="702"/>
    </location>
</feature>
<name>A0AA38TCJ4_9ASTR</name>
<proteinExistence type="predicted"/>
<dbReference type="EMBL" id="JARYMX010000004">
    <property type="protein sequence ID" value="KAJ9552671.1"/>
    <property type="molecule type" value="Genomic_DNA"/>
</dbReference>
<dbReference type="SUPFAM" id="SSF54001">
    <property type="entry name" value="Cysteine proteinases"/>
    <property type="match status" value="1"/>
</dbReference>
<protein>
    <submittedName>
        <fullName evidence="2">Uncharacterized protein</fullName>
    </submittedName>
</protein>
<sequence length="1154" mass="131875">MADDNQSLKPSQTKIAAKVRYKSIATKKMATGSKNTSDKPYEEDDDETTLQQMVSKMKRKGNASVSEKDKVGVVEEEQTVVTGNASVSEKDNLGVVLEEQTVVTEEHTLKQKDQSDMLQEKEIVVTDNVEIDEVVNNVCKNIFEETHQKDPGVEESDKNRDKDVTVEDTSKLDSTNAEGIDTSISKTATTKQAIMKRKGLQNQKDNQPKKKKIIQGSKETEKAVASKRINTRSVSSHQKANEENVEGKNEKKRKRTLKDKGKEKVEENDGLQIIQIQEIENSDIEVKEVNKKGKQERKKGKQKVIEDVKYPTLKIRTSPNSLYLAIQNLSNEQKDWVRSIGFESILELKIDVIPSKMAFYIVNNLDSENLKLHVAGAMITITSSMVHDVFGLPIGGVDLFELPLSKKIDITAEWLKQYDGKPLVRPMQIMEVMKKSKVNDFNFRMNFITLFMSTMVDCSKMGCCNISFLKYLRKDTDLKTIDWCKVMIDFLKTSMYGVKQARDLTYYTGPITFLTLLYVDYVSCSTLHVQRQRPTIKSWNSDLLSRRETAETNLGCFGLGKLEGQLTEDEIIEGFKNTLNDKLECMMVEKVTIEKIIEDCKSKYPSVDFFAEFQVKFEEFFGKRKEDRKDEEGEENDDNDDDGNDEDGDGNNKDDGDKNDGDNNDQDRDGNNQANDGDGDEQEKDDDGDREKKDGDEDKENKDVDEDKEDEDADANEEDKNDDSGKKDGDGEKSDVNDERDKTHHSTSEEKENTNINDANSGSNVGDKEKSDGQMTQIFNSPTFHQLCDKTVERYTRVTADGAPSYSLGYSPLDIEMKKPSNEEDEVQKPVKRQLNLGPQLRSPYKERVVDISVLLKKEEKLVSNMIIAGLGKCDDVLFEVNDFKLCRGYMEMLVSGYGLQNRIIDAWVHVLNDCEKYKSDEAPRRLYLRTAVTIGVTNFNVDKEQRYNRFKSNLNDYLSSENMKFRHHDLLFFALYRGINFYLVVFNLKKGAVVIIDNDISDKHKPNRYNKVPNALHEIMVMYLKEVNHPSWEAISRAIIEEIDVLCCTKNVKCTESGIYTMRHMETYKGEQPNKWKCGIHKETSTRLQSQLHNLRLKYTVKILLSEVNTKDKVVVLESMDFGDKSDEEKNIQYDVSSKAKIARLKNFRLFGV</sequence>
<organism evidence="2 3">
    <name type="scientific">Centaurea solstitialis</name>
    <name type="common">yellow star-thistle</name>
    <dbReference type="NCBI Taxonomy" id="347529"/>
    <lineage>
        <taxon>Eukaryota</taxon>
        <taxon>Viridiplantae</taxon>
        <taxon>Streptophyta</taxon>
        <taxon>Embryophyta</taxon>
        <taxon>Tracheophyta</taxon>
        <taxon>Spermatophyta</taxon>
        <taxon>Magnoliopsida</taxon>
        <taxon>eudicotyledons</taxon>
        <taxon>Gunneridae</taxon>
        <taxon>Pentapetalae</taxon>
        <taxon>asterids</taxon>
        <taxon>campanulids</taxon>
        <taxon>Asterales</taxon>
        <taxon>Asteraceae</taxon>
        <taxon>Carduoideae</taxon>
        <taxon>Cardueae</taxon>
        <taxon>Centaureinae</taxon>
        <taxon>Centaurea</taxon>
    </lineage>
</organism>
<dbReference type="PANTHER" id="PTHR34835">
    <property type="entry name" value="OS07G0283600 PROTEIN-RELATED"/>
    <property type="match status" value="1"/>
</dbReference>
<feature type="compositionally biased region" description="Acidic residues" evidence="1">
    <location>
        <begin position="677"/>
        <end position="686"/>
    </location>
</feature>
<feature type="compositionally biased region" description="Polar residues" evidence="1">
    <location>
        <begin position="172"/>
        <end position="192"/>
    </location>
</feature>